<evidence type="ECO:0000256" key="3">
    <source>
        <dbReference type="ARBA" id="ARBA00023015"/>
    </source>
</evidence>
<dbReference type="EMBL" id="JAANQT010000030">
    <property type="protein sequence ID" value="KAG1315651.1"/>
    <property type="molecule type" value="Genomic_DNA"/>
</dbReference>
<dbReference type="GO" id="GO:0005634">
    <property type="term" value="C:nucleus"/>
    <property type="evidence" value="ECO:0007669"/>
    <property type="project" value="UniProtKB-SubCell"/>
</dbReference>
<evidence type="ECO:0000256" key="4">
    <source>
        <dbReference type="ARBA" id="ARBA00023163"/>
    </source>
</evidence>
<feature type="domain" description="Zn(2)-C6 fungal-type" evidence="7">
    <location>
        <begin position="24"/>
        <end position="54"/>
    </location>
</feature>
<keyword evidence="2" id="KW-0479">Metal-binding</keyword>
<evidence type="ECO:0000313" key="9">
    <source>
        <dbReference type="Proteomes" id="UP000716291"/>
    </source>
</evidence>
<evidence type="ECO:0000256" key="2">
    <source>
        <dbReference type="ARBA" id="ARBA00022723"/>
    </source>
</evidence>
<dbReference type="GO" id="GO:0000981">
    <property type="term" value="F:DNA-binding transcription factor activity, RNA polymerase II-specific"/>
    <property type="evidence" value="ECO:0007669"/>
    <property type="project" value="InterPro"/>
</dbReference>
<dbReference type="PROSITE" id="PS50048">
    <property type="entry name" value="ZN2_CY6_FUNGAL_2"/>
    <property type="match status" value="1"/>
</dbReference>
<organism evidence="8 9">
    <name type="scientific">Rhizopus oryzae</name>
    <name type="common">Mucormycosis agent</name>
    <name type="synonym">Rhizopus arrhizus var. delemar</name>
    <dbReference type="NCBI Taxonomy" id="64495"/>
    <lineage>
        <taxon>Eukaryota</taxon>
        <taxon>Fungi</taxon>
        <taxon>Fungi incertae sedis</taxon>
        <taxon>Mucoromycota</taxon>
        <taxon>Mucoromycotina</taxon>
        <taxon>Mucoromycetes</taxon>
        <taxon>Mucorales</taxon>
        <taxon>Mucorineae</taxon>
        <taxon>Rhizopodaceae</taxon>
        <taxon>Rhizopus</taxon>
    </lineage>
</organism>
<dbReference type="PROSITE" id="PS00463">
    <property type="entry name" value="ZN2_CY6_FUNGAL_1"/>
    <property type="match status" value="1"/>
</dbReference>
<keyword evidence="3" id="KW-0805">Transcription regulation</keyword>
<dbReference type="InterPro" id="IPR050815">
    <property type="entry name" value="TF_fung"/>
</dbReference>
<evidence type="ECO:0000256" key="6">
    <source>
        <dbReference type="SAM" id="MobiDB-lite"/>
    </source>
</evidence>
<dbReference type="CDD" id="cd00067">
    <property type="entry name" value="GAL4"/>
    <property type="match status" value="1"/>
</dbReference>
<dbReference type="Gene3D" id="4.10.240.10">
    <property type="entry name" value="Zn(2)-C6 fungal-type DNA-binding domain"/>
    <property type="match status" value="1"/>
</dbReference>
<accession>A0A9P6XK02</accession>
<dbReference type="PANTHER" id="PTHR47338">
    <property type="entry name" value="ZN(II)2CYS6 TRANSCRIPTION FACTOR (EUROFUNG)-RELATED"/>
    <property type="match status" value="1"/>
</dbReference>
<keyword evidence="9" id="KW-1185">Reference proteome</keyword>
<feature type="compositionally biased region" description="Low complexity" evidence="6">
    <location>
        <begin position="8"/>
        <end position="20"/>
    </location>
</feature>
<sequence>MTEQSSIPSPNNKNNTPSTNKDLSCLRCRKKKAKCSKTRPTCTRCLRSNQSCEYPDAPPNLTDLSQKVLTLYDSLRELEGEFLVRYMQNQIESEPPSDTEDDEPLLLEEEQKEEIAIKEPAGWSMSFGPSGLSLQAVTRNLNEYRQFIRSLSLQLARDFGQDCLPKQWDPDAEGYGEEAIEQDEVDEDEYLVTVQVDSIHTLFSLTDRDTSTQPEQDVTIDIIIPTFIQMHLPHMIEYLKFKYKQLKKKGQQPYHLVNIMLQLEPFLPTTTTDSVDTISMISIVMGYITAIHLLPPSPPIHLLPPLPDAIWQGCIRHVTLHLIELVLSHESVPYPNMLCILLLAWYEAEMNKRNDVWIELALRIIYQQPEQERMILPALIYLDCYSAIFQSRKLIFSYDIKIDEWNGTNEEEEGILLETKLMKLLQKVLLLFYQIEREEEGYKKIDVDEVLDLLVDRAFILHSGCNNDDDDDVDIVVMVEVDVEGVNKGISSSFPSGD</sequence>
<gene>
    <name evidence="8" type="ORF">G6F64_000494</name>
</gene>
<comment type="subcellular location">
    <subcellularLocation>
        <location evidence="1">Nucleus</location>
    </subcellularLocation>
</comment>
<evidence type="ECO:0000256" key="1">
    <source>
        <dbReference type="ARBA" id="ARBA00004123"/>
    </source>
</evidence>
<keyword evidence="5" id="KW-0539">Nucleus</keyword>
<comment type="caution">
    <text evidence="8">The sequence shown here is derived from an EMBL/GenBank/DDBJ whole genome shotgun (WGS) entry which is preliminary data.</text>
</comment>
<dbReference type="InterPro" id="IPR001138">
    <property type="entry name" value="Zn2Cys6_DnaBD"/>
</dbReference>
<dbReference type="SUPFAM" id="SSF57701">
    <property type="entry name" value="Zn2/Cys6 DNA-binding domain"/>
    <property type="match status" value="1"/>
</dbReference>
<evidence type="ECO:0000313" key="8">
    <source>
        <dbReference type="EMBL" id="KAG1315651.1"/>
    </source>
</evidence>
<dbReference type="Proteomes" id="UP000716291">
    <property type="component" value="Unassembled WGS sequence"/>
</dbReference>
<dbReference type="GO" id="GO:0008270">
    <property type="term" value="F:zinc ion binding"/>
    <property type="evidence" value="ECO:0007669"/>
    <property type="project" value="InterPro"/>
</dbReference>
<evidence type="ECO:0000256" key="5">
    <source>
        <dbReference type="ARBA" id="ARBA00023242"/>
    </source>
</evidence>
<dbReference type="AlphaFoldDB" id="A0A9P6XK02"/>
<proteinExistence type="predicted"/>
<protein>
    <recommendedName>
        <fullName evidence="7">Zn(2)-C6 fungal-type domain-containing protein</fullName>
    </recommendedName>
</protein>
<dbReference type="PANTHER" id="PTHR47338:SF20">
    <property type="entry name" value="ZN(II)2CYS6 TRANSCRIPTION FACTOR (EUROFUNG)"/>
    <property type="match status" value="1"/>
</dbReference>
<reference evidence="8" key="1">
    <citation type="journal article" date="2020" name="Microb. Genom.">
        <title>Genetic diversity of clinical and environmental Mucorales isolates obtained from an investigation of mucormycosis cases among solid organ transplant recipients.</title>
        <authorList>
            <person name="Nguyen M.H."/>
            <person name="Kaul D."/>
            <person name="Muto C."/>
            <person name="Cheng S.J."/>
            <person name="Richter R.A."/>
            <person name="Bruno V.M."/>
            <person name="Liu G."/>
            <person name="Beyhan S."/>
            <person name="Sundermann A.J."/>
            <person name="Mounaud S."/>
            <person name="Pasculle A.W."/>
            <person name="Nierman W.C."/>
            <person name="Driscoll E."/>
            <person name="Cumbie R."/>
            <person name="Clancy C.J."/>
            <person name="Dupont C.L."/>
        </authorList>
    </citation>
    <scope>NUCLEOTIDE SEQUENCE</scope>
    <source>
        <strain evidence="8">GL11</strain>
    </source>
</reference>
<name>A0A9P6XK02_RHIOR</name>
<keyword evidence="4" id="KW-0804">Transcription</keyword>
<evidence type="ECO:0000259" key="7">
    <source>
        <dbReference type="PROSITE" id="PS50048"/>
    </source>
</evidence>
<dbReference type="SMART" id="SM00066">
    <property type="entry name" value="GAL4"/>
    <property type="match status" value="1"/>
</dbReference>
<dbReference type="InterPro" id="IPR036864">
    <property type="entry name" value="Zn2-C6_fun-type_DNA-bd_sf"/>
</dbReference>
<feature type="region of interest" description="Disordered" evidence="6">
    <location>
        <begin position="1"/>
        <end position="20"/>
    </location>
</feature>
<dbReference type="Pfam" id="PF00172">
    <property type="entry name" value="Zn_clus"/>
    <property type="match status" value="1"/>
</dbReference>